<evidence type="ECO:0000313" key="2">
    <source>
        <dbReference type="Proteomes" id="UP000699865"/>
    </source>
</evidence>
<dbReference type="Proteomes" id="UP000699865">
    <property type="component" value="Unassembled WGS sequence"/>
</dbReference>
<gene>
    <name evidence="1" type="ORF">J1786_17480</name>
</gene>
<comment type="caution">
    <text evidence="1">The sequence shown here is derived from an EMBL/GenBank/DDBJ whole genome shotgun (WGS) entry which is preliminary data.</text>
</comment>
<accession>A0ABS6L4E4</accession>
<dbReference type="EMBL" id="JAFMOU010000070">
    <property type="protein sequence ID" value="MBU9836598.1"/>
    <property type="molecule type" value="Genomic_DNA"/>
</dbReference>
<keyword evidence="2" id="KW-1185">Reference proteome</keyword>
<sequence>MPDINIVCEQCGSDRFVAAVNTPLAETVHSLVCAACQHPVPVDEVVIFREGMYISGSYDTFPTEPGKLYDYDICRFKPLNRQILL</sequence>
<protein>
    <submittedName>
        <fullName evidence="1">Uncharacterized protein</fullName>
    </submittedName>
</protein>
<organism evidence="1 2">
    <name type="scientific">Rahnella perminowiae</name>
    <dbReference type="NCBI Taxonomy" id="2816244"/>
    <lineage>
        <taxon>Bacteria</taxon>
        <taxon>Pseudomonadati</taxon>
        <taxon>Pseudomonadota</taxon>
        <taxon>Gammaproteobacteria</taxon>
        <taxon>Enterobacterales</taxon>
        <taxon>Yersiniaceae</taxon>
        <taxon>Rahnella</taxon>
    </lineage>
</organism>
<dbReference type="RefSeq" id="WP_129953592.1">
    <property type="nucleotide sequence ID" value="NZ_JAFMOS010000388.1"/>
</dbReference>
<reference evidence="1 2" key="1">
    <citation type="submission" date="2021-03" db="EMBL/GenBank/DDBJ databases">
        <title>Five novel Rahnella species.</title>
        <authorList>
            <person name="Brady C."/>
            <person name="Asselin J."/>
            <person name="Beer S."/>
            <person name="Bruberg M.B."/>
            <person name="Crampton B."/>
            <person name="Venter S."/>
            <person name="Arnold D."/>
            <person name="Denman S."/>
        </authorList>
    </citation>
    <scope>NUCLEOTIDE SEQUENCE [LARGE SCALE GENOMIC DNA]</scope>
    <source>
        <strain evidence="1 2">L72c</strain>
    </source>
</reference>
<proteinExistence type="predicted"/>
<name>A0ABS6L4E4_9GAMM</name>
<evidence type="ECO:0000313" key="1">
    <source>
        <dbReference type="EMBL" id="MBU9836598.1"/>
    </source>
</evidence>